<feature type="domain" description="ANTAR" evidence="6">
    <location>
        <begin position="233"/>
        <end position="294"/>
    </location>
</feature>
<dbReference type="SUPFAM" id="SSF52172">
    <property type="entry name" value="CheY-like"/>
    <property type="match status" value="1"/>
</dbReference>
<evidence type="ECO:0000259" key="6">
    <source>
        <dbReference type="PROSITE" id="PS50921"/>
    </source>
</evidence>
<feature type="compositionally biased region" description="Basic and acidic residues" evidence="5">
    <location>
        <begin position="60"/>
        <end position="69"/>
    </location>
</feature>
<evidence type="ECO:0000313" key="8">
    <source>
        <dbReference type="Proteomes" id="UP000283374"/>
    </source>
</evidence>
<evidence type="ECO:0000256" key="1">
    <source>
        <dbReference type="ARBA" id="ARBA00022679"/>
    </source>
</evidence>
<keyword evidence="4" id="KW-0804">Transcription</keyword>
<dbReference type="Proteomes" id="UP000283374">
    <property type="component" value="Unassembled WGS sequence"/>
</dbReference>
<dbReference type="EMBL" id="QWKP01000105">
    <property type="protein sequence ID" value="RHA44215.1"/>
    <property type="molecule type" value="Genomic_DNA"/>
</dbReference>
<dbReference type="InterPro" id="IPR036388">
    <property type="entry name" value="WH-like_DNA-bd_sf"/>
</dbReference>
<feature type="region of interest" description="Disordered" evidence="5">
    <location>
        <begin position="18"/>
        <end position="69"/>
    </location>
</feature>
<dbReference type="Pfam" id="PF13185">
    <property type="entry name" value="GAF_2"/>
    <property type="match status" value="1"/>
</dbReference>
<dbReference type="SUPFAM" id="SSF55781">
    <property type="entry name" value="GAF domain-like"/>
    <property type="match status" value="1"/>
</dbReference>
<keyword evidence="3" id="KW-0805">Transcription regulation</keyword>
<dbReference type="PROSITE" id="PS50921">
    <property type="entry name" value="ANTAR"/>
    <property type="match status" value="1"/>
</dbReference>
<dbReference type="InterPro" id="IPR029016">
    <property type="entry name" value="GAF-like_dom_sf"/>
</dbReference>
<gene>
    <name evidence="7" type="ORF">D1825_02370</name>
</gene>
<dbReference type="Gene3D" id="3.30.450.40">
    <property type="match status" value="1"/>
</dbReference>
<evidence type="ECO:0000256" key="2">
    <source>
        <dbReference type="ARBA" id="ARBA00022777"/>
    </source>
</evidence>
<organism evidence="7 8">
    <name type="scientific">Cellulomonas rhizosphaerae</name>
    <dbReference type="NCBI Taxonomy" id="2293719"/>
    <lineage>
        <taxon>Bacteria</taxon>
        <taxon>Bacillati</taxon>
        <taxon>Actinomycetota</taxon>
        <taxon>Actinomycetes</taxon>
        <taxon>Micrococcales</taxon>
        <taxon>Cellulomonadaceae</taxon>
        <taxon>Cellulomonas</taxon>
    </lineage>
</organism>
<keyword evidence="2" id="KW-0418">Kinase</keyword>
<proteinExistence type="predicted"/>
<dbReference type="Pfam" id="PF03861">
    <property type="entry name" value="ANTAR"/>
    <property type="match status" value="1"/>
</dbReference>
<evidence type="ECO:0000256" key="3">
    <source>
        <dbReference type="ARBA" id="ARBA00023015"/>
    </source>
</evidence>
<dbReference type="AlphaFoldDB" id="A0A413RQG7"/>
<dbReference type="GO" id="GO:0003723">
    <property type="term" value="F:RNA binding"/>
    <property type="evidence" value="ECO:0007669"/>
    <property type="project" value="InterPro"/>
</dbReference>
<keyword evidence="8" id="KW-1185">Reference proteome</keyword>
<dbReference type="InterPro" id="IPR005561">
    <property type="entry name" value="ANTAR"/>
</dbReference>
<evidence type="ECO:0000313" key="7">
    <source>
        <dbReference type="EMBL" id="RHA44215.1"/>
    </source>
</evidence>
<sequence length="312" mass="33230">MDGSIVSCRRAAVRVARSGPGCNANPAPTSRNRAGERPLQMSADPHRHTLGADRSASSEADPRTEMPMENHPIHTTLISELQVLLLEMPGFQGFIEGAASAAANRAGTGTSATVTVRRDRKPMAMAASDPIASVCDEAQYAADDGPCLEALDTGELVTSSDLRSETRWPAWREAALERGYVSVAAFPREVRSGVDIALNLYSPNVDPWDEGSLALGNLYADEVARAMHLHMRGTDQAELNADLRAALASRAVIDQAIGVILAQNRCSEDEALKILRAASQHRNVKLRDVAASIVEAVSGSSSHAGGFRARTP</sequence>
<dbReference type="InterPro" id="IPR003018">
    <property type="entry name" value="GAF"/>
</dbReference>
<comment type="caution">
    <text evidence="7">The sequence shown here is derived from an EMBL/GenBank/DDBJ whole genome shotgun (WGS) entry which is preliminary data.</text>
</comment>
<accession>A0A413RQG7</accession>
<reference evidence="7 8" key="1">
    <citation type="submission" date="2018-08" db="EMBL/GenBank/DDBJ databases">
        <title>Cellulomonas rhizosphaerae sp. nov., a novel actinomycete isolated from soil.</title>
        <authorList>
            <person name="Tian Y."/>
        </authorList>
    </citation>
    <scope>NUCLEOTIDE SEQUENCE [LARGE SCALE GENOMIC DNA]</scope>
    <source>
        <strain evidence="7 8">NEAU-TCZ24</strain>
    </source>
</reference>
<name>A0A413RQG7_9CELL</name>
<dbReference type="SMART" id="SM01012">
    <property type="entry name" value="ANTAR"/>
    <property type="match status" value="1"/>
</dbReference>
<dbReference type="Gene3D" id="1.10.10.10">
    <property type="entry name" value="Winged helix-like DNA-binding domain superfamily/Winged helix DNA-binding domain"/>
    <property type="match status" value="1"/>
</dbReference>
<keyword evidence="1" id="KW-0808">Transferase</keyword>
<evidence type="ECO:0000256" key="4">
    <source>
        <dbReference type="ARBA" id="ARBA00023163"/>
    </source>
</evidence>
<dbReference type="GO" id="GO:0016301">
    <property type="term" value="F:kinase activity"/>
    <property type="evidence" value="ECO:0007669"/>
    <property type="project" value="UniProtKB-KW"/>
</dbReference>
<evidence type="ECO:0000256" key="5">
    <source>
        <dbReference type="SAM" id="MobiDB-lite"/>
    </source>
</evidence>
<dbReference type="InterPro" id="IPR011006">
    <property type="entry name" value="CheY-like_superfamily"/>
</dbReference>
<protein>
    <submittedName>
        <fullName evidence="7">ANTAR domain-containing protein</fullName>
    </submittedName>
</protein>